<name>A0A382HZC0_9ZZZZ</name>
<organism evidence="1">
    <name type="scientific">marine metagenome</name>
    <dbReference type="NCBI Taxonomy" id="408172"/>
    <lineage>
        <taxon>unclassified sequences</taxon>
        <taxon>metagenomes</taxon>
        <taxon>ecological metagenomes</taxon>
    </lineage>
</organism>
<evidence type="ECO:0000313" key="1">
    <source>
        <dbReference type="EMBL" id="SVB92297.1"/>
    </source>
</evidence>
<dbReference type="AlphaFoldDB" id="A0A382HZC0"/>
<gene>
    <name evidence="1" type="ORF">METZ01_LOCUS245151</name>
</gene>
<sequence>MTQGVGAGEMISVALHVSSLDSLRETQHTFTDSDSRFQFESVGYSPDNLYGLSTIYKGVVYVSDITIESGIAIFSSISVYDTSTDDESIFLSKGSFSITGVDSLNRKISILELATISNNSQLTYVPGSGPMDLIRFGLPEGATNFLFDTLIPAAEYIQVDKGFALVASLTPGTHEIMYSYDLPYNGQEAEVIKSWRYGVENASILYPNGTVNINTNFETKSQDTIGGKA</sequence>
<dbReference type="EMBL" id="UINC01064034">
    <property type="protein sequence ID" value="SVB92297.1"/>
    <property type="molecule type" value="Genomic_DNA"/>
</dbReference>
<feature type="non-terminal residue" evidence="1">
    <location>
        <position position="229"/>
    </location>
</feature>
<proteinExistence type="predicted"/>
<protein>
    <submittedName>
        <fullName evidence="1">Uncharacterized protein</fullName>
    </submittedName>
</protein>
<reference evidence="1" key="1">
    <citation type="submission" date="2018-05" db="EMBL/GenBank/DDBJ databases">
        <authorList>
            <person name="Lanie J.A."/>
            <person name="Ng W.-L."/>
            <person name="Kazmierczak K.M."/>
            <person name="Andrzejewski T.M."/>
            <person name="Davidsen T.M."/>
            <person name="Wayne K.J."/>
            <person name="Tettelin H."/>
            <person name="Glass J.I."/>
            <person name="Rusch D."/>
            <person name="Podicherti R."/>
            <person name="Tsui H.-C.T."/>
            <person name="Winkler M.E."/>
        </authorList>
    </citation>
    <scope>NUCLEOTIDE SEQUENCE</scope>
</reference>
<accession>A0A382HZC0</accession>